<dbReference type="PANTHER" id="PTHR47129:SF1">
    <property type="entry name" value="NMRA-LIKE DOMAIN-CONTAINING PROTEIN"/>
    <property type="match status" value="1"/>
</dbReference>
<reference evidence="3" key="2">
    <citation type="submission" date="2023-02" db="EMBL/GenBank/DDBJ databases">
        <authorList>
            <consortium name="DOE Joint Genome Institute"/>
            <person name="Mondo S.J."/>
            <person name="Chang Y."/>
            <person name="Wang Y."/>
            <person name="Ahrendt S."/>
            <person name="Andreopoulos W."/>
            <person name="Barry K."/>
            <person name="Beard J."/>
            <person name="Benny G.L."/>
            <person name="Blankenship S."/>
            <person name="Bonito G."/>
            <person name="Cuomo C."/>
            <person name="Desiro A."/>
            <person name="Gervers K.A."/>
            <person name="Hundley H."/>
            <person name="Kuo A."/>
            <person name="LaButti K."/>
            <person name="Lang B.F."/>
            <person name="Lipzen A."/>
            <person name="O'Donnell K."/>
            <person name="Pangilinan J."/>
            <person name="Reynolds N."/>
            <person name="Sandor L."/>
            <person name="Smith M.W."/>
            <person name="Tsang A."/>
            <person name="Grigoriev I.V."/>
            <person name="Stajich J.E."/>
            <person name="Spatafora J.W."/>
        </authorList>
    </citation>
    <scope>NUCLEOTIDE SEQUENCE</scope>
    <source>
        <strain evidence="3">RSA 2281</strain>
    </source>
</reference>
<feature type="region of interest" description="Disordered" evidence="1">
    <location>
        <begin position="256"/>
        <end position="278"/>
    </location>
</feature>
<dbReference type="PANTHER" id="PTHR47129">
    <property type="entry name" value="QUINONE OXIDOREDUCTASE 2"/>
    <property type="match status" value="1"/>
</dbReference>
<comment type="caution">
    <text evidence="3">The sequence shown here is derived from an EMBL/GenBank/DDBJ whole genome shotgun (WGS) entry which is preliminary data.</text>
</comment>
<evidence type="ECO:0000313" key="4">
    <source>
        <dbReference type="Proteomes" id="UP001209540"/>
    </source>
</evidence>
<evidence type="ECO:0000256" key="1">
    <source>
        <dbReference type="SAM" id="MobiDB-lite"/>
    </source>
</evidence>
<gene>
    <name evidence="3" type="ORF">BDA99DRAFT_503307</name>
</gene>
<dbReference type="InterPro" id="IPR008030">
    <property type="entry name" value="NmrA-like"/>
</dbReference>
<dbReference type="Gene3D" id="3.40.50.720">
    <property type="entry name" value="NAD(P)-binding Rossmann-like Domain"/>
    <property type="match status" value="1"/>
</dbReference>
<reference evidence="3" key="1">
    <citation type="journal article" date="2022" name="IScience">
        <title>Evolution of zygomycete secretomes and the origins of terrestrial fungal ecologies.</title>
        <authorList>
            <person name="Chang Y."/>
            <person name="Wang Y."/>
            <person name="Mondo S."/>
            <person name="Ahrendt S."/>
            <person name="Andreopoulos W."/>
            <person name="Barry K."/>
            <person name="Beard J."/>
            <person name="Benny G.L."/>
            <person name="Blankenship S."/>
            <person name="Bonito G."/>
            <person name="Cuomo C."/>
            <person name="Desiro A."/>
            <person name="Gervers K.A."/>
            <person name="Hundley H."/>
            <person name="Kuo A."/>
            <person name="LaButti K."/>
            <person name="Lang B.F."/>
            <person name="Lipzen A."/>
            <person name="O'Donnell K."/>
            <person name="Pangilinan J."/>
            <person name="Reynolds N."/>
            <person name="Sandor L."/>
            <person name="Smith M.E."/>
            <person name="Tsang A."/>
            <person name="Grigoriev I.V."/>
            <person name="Stajich J.E."/>
            <person name="Spatafora J.W."/>
        </authorList>
    </citation>
    <scope>NUCLEOTIDE SEQUENCE</scope>
    <source>
        <strain evidence="3">RSA 2281</strain>
    </source>
</reference>
<name>A0AAD5KFI3_9FUNG</name>
<dbReference type="AlphaFoldDB" id="A0AAD5KFI3"/>
<protein>
    <recommendedName>
        <fullName evidence="2">NmrA-like domain-containing protein</fullName>
    </recommendedName>
</protein>
<keyword evidence="4" id="KW-1185">Reference proteome</keyword>
<dbReference type="InterPro" id="IPR036291">
    <property type="entry name" value="NAD(P)-bd_dom_sf"/>
</dbReference>
<evidence type="ECO:0000313" key="3">
    <source>
        <dbReference type="EMBL" id="KAI9269034.1"/>
    </source>
</evidence>
<accession>A0AAD5KFI3</accession>
<proteinExistence type="predicted"/>
<dbReference type="EMBL" id="JAIXMP010000008">
    <property type="protein sequence ID" value="KAI9269034.1"/>
    <property type="molecule type" value="Genomic_DNA"/>
</dbReference>
<dbReference type="Pfam" id="PF05368">
    <property type="entry name" value="NmrA"/>
    <property type="match status" value="1"/>
</dbReference>
<dbReference type="Proteomes" id="UP001209540">
    <property type="component" value="Unassembled WGS sequence"/>
</dbReference>
<organism evidence="3 4">
    <name type="scientific">Phascolomyces articulosus</name>
    <dbReference type="NCBI Taxonomy" id="60185"/>
    <lineage>
        <taxon>Eukaryota</taxon>
        <taxon>Fungi</taxon>
        <taxon>Fungi incertae sedis</taxon>
        <taxon>Mucoromycota</taxon>
        <taxon>Mucoromycotina</taxon>
        <taxon>Mucoromycetes</taxon>
        <taxon>Mucorales</taxon>
        <taxon>Lichtheimiaceae</taxon>
        <taxon>Phascolomyces</taxon>
    </lineage>
</organism>
<feature type="domain" description="NmrA-like" evidence="2">
    <location>
        <begin position="4"/>
        <end position="235"/>
    </location>
</feature>
<evidence type="ECO:0000259" key="2">
    <source>
        <dbReference type="Pfam" id="PF05368"/>
    </source>
</evidence>
<dbReference type="SUPFAM" id="SSF51735">
    <property type="entry name" value="NAD(P)-binding Rossmann-fold domains"/>
    <property type="match status" value="1"/>
</dbReference>
<dbReference type="InterPro" id="IPR052718">
    <property type="entry name" value="NmrA-type_oxidoreductase"/>
</dbReference>
<sequence length="338" mass="39768">MSQNQVICITNVDGLIGYALACRLLEGRQELQNIHVRCLCRSTEGLEELQRLGGEIMQVNYQDENKLRQAVKQARCVFLIPEHSSQRVQEAENVIKAAKQESVEHMAMKSWIGVEHVKQEHEFKTLVEYQQIEEKLKQEFPGSKHCVTRIPLLNQLFYLMTPMAETQEALRLPVKQDVKWGTIDLRDMVNAIFNLIRDQSKQPSFGTQKQVIRLTPEQNLKGEQIARGMALSLEKDPQHFKYKQISDNEWEEYMRERRNDPRYKNRPQSEGGTEKPYTMPIGRYFNDGLIQELNEWFKLASQQKVDVTTKDLQELLQHAPINLEEYFKSNREQFRRFR</sequence>